<keyword evidence="3" id="KW-1185">Reference proteome</keyword>
<reference evidence="3" key="1">
    <citation type="journal article" date="2019" name="Int. J. Syst. Evol. Microbiol.">
        <title>The Global Catalogue of Microorganisms (GCM) 10K type strain sequencing project: providing services to taxonomists for standard genome sequencing and annotation.</title>
        <authorList>
            <consortium name="The Broad Institute Genomics Platform"/>
            <consortium name="The Broad Institute Genome Sequencing Center for Infectious Disease"/>
            <person name="Wu L."/>
            <person name="Ma J."/>
        </authorList>
    </citation>
    <scope>NUCLEOTIDE SEQUENCE [LARGE SCALE GENOMIC DNA]</scope>
    <source>
        <strain evidence="3">JCM 4816</strain>
    </source>
</reference>
<proteinExistence type="predicted"/>
<feature type="region of interest" description="Disordered" evidence="1">
    <location>
        <begin position="106"/>
        <end position="127"/>
    </location>
</feature>
<protein>
    <submittedName>
        <fullName evidence="2">Uncharacterized protein</fullName>
    </submittedName>
</protein>
<organism evidence="2 3">
    <name type="scientific">Streptomyces prasinosporus</name>
    <dbReference type="NCBI Taxonomy" id="68256"/>
    <lineage>
        <taxon>Bacteria</taxon>
        <taxon>Bacillati</taxon>
        <taxon>Actinomycetota</taxon>
        <taxon>Actinomycetes</taxon>
        <taxon>Kitasatosporales</taxon>
        <taxon>Streptomycetaceae</taxon>
        <taxon>Streptomyces</taxon>
        <taxon>Streptomyces albogriseolus group</taxon>
    </lineage>
</organism>
<comment type="caution">
    <text evidence="2">The sequence shown here is derived from an EMBL/GenBank/DDBJ whole genome shotgun (WGS) entry which is preliminary data.</text>
</comment>
<sequence length="127" mass="14145">MAGLDEDRRDFDWDWCSDVLFEDHDVLMLFDASLDGSGSEINQALGLANLAPTDWFSPFRPLAGPRSRPRVSPLSRRAATPGCALTTSPRARLFDVDGRQMTCPCGRPGALPQRRRSACRQPRTRGR</sequence>
<accession>A0ABP6UFR0</accession>
<name>A0ABP6UFR0_9ACTN</name>
<gene>
    <name evidence="2" type="ORF">GCM10019016_137170</name>
</gene>
<feature type="compositionally biased region" description="Basic residues" evidence="1">
    <location>
        <begin position="113"/>
        <end position="127"/>
    </location>
</feature>
<evidence type="ECO:0000313" key="3">
    <source>
        <dbReference type="Proteomes" id="UP001501455"/>
    </source>
</evidence>
<evidence type="ECO:0000256" key="1">
    <source>
        <dbReference type="SAM" id="MobiDB-lite"/>
    </source>
</evidence>
<evidence type="ECO:0000313" key="2">
    <source>
        <dbReference type="EMBL" id="GAA3506602.1"/>
    </source>
</evidence>
<dbReference type="Proteomes" id="UP001501455">
    <property type="component" value="Unassembled WGS sequence"/>
</dbReference>
<dbReference type="EMBL" id="BAAAXF010000092">
    <property type="protein sequence ID" value="GAA3506602.1"/>
    <property type="molecule type" value="Genomic_DNA"/>
</dbReference>